<evidence type="ECO:0000313" key="3">
    <source>
        <dbReference type="Proteomes" id="UP000004080"/>
    </source>
</evidence>
<dbReference type="OrthoDB" id="5195971at2"/>
<dbReference type="eggNOG" id="ENOG5032VKE">
    <property type="taxonomic scope" value="Bacteria"/>
</dbReference>
<gene>
    <name evidence="2" type="ORF">A374_19050</name>
</gene>
<name>I8UA36_9BACL</name>
<keyword evidence="3" id="KW-1185">Reference proteome</keyword>
<keyword evidence="1" id="KW-0472">Membrane</keyword>
<reference evidence="2 3" key="1">
    <citation type="journal article" date="2012" name="J. Bacteriol.">
        <title>Genome of Bacillus macauensis ZFHKF-1, a Long-Chain-Forming Bacterium.</title>
        <authorList>
            <person name="Cai L."/>
            <person name="Zhang T."/>
        </authorList>
    </citation>
    <scope>NUCLEOTIDE SEQUENCE [LARGE SCALE GENOMIC DNA]</scope>
    <source>
        <strain evidence="2 3">ZFHKF-1</strain>
    </source>
</reference>
<evidence type="ECO:0000313" key="2">
    <source>
        <dbReference type="EMBL" id="EIT83648.1"/>
    </source>
</evidence>
<keyword evidence="1" id="KW-1133">Transmembrane helix</keyword>
<evidence type="ECO:0000256" key="1">
    <source>
        <dbReference type="SAM" id="Phobius"/>
    </source>
</evidence>
<dbReference type="EMBL" id="AKKV01000053">
    <property type="protein sequence ID" value="EIT83648.1"/>
    <property type="molecule type" value="Genomic_DNA"/>
</dbReference>
<dbReference type="RefSeq" id="WP_007203874.1">
    <property type="nucleotide sequence ID" value="NZ_AKKV01000053.1"/>
</dbReference>
<feature type="transmembrane region" description="Helical" evidence="1">
    <location>
        <begin position="7"/>
        <end position="25"/>
    </location>
</feature>
<accession>I8UA36</accession>
<proteinExistence type="predicted"/>
<organism evidence="2 3">
    <name type="scientific">Fictibacillus macauensis ZFHKF-1</name>
    <dbReference type="NCBI Taxonomy" id="1196324"/>
    <lineage>
        <taxon>Bacteria</taxon>
        <taxon>Bacillati</taxon>
        <taxon>Bacillota</taxon>
        <taxon>Bacilli</taxon>
        <taxon>Bacillales</taxon>
        <taxon>Fictibacillaceae</taxon>
        <taxon>Fictibacillus</taxon>
    </lineage>
</organism>
<dbReference type="AlphaFoldDB" id="I8UA36"/>
<sequence>MNKSLKVTIGLVVGALIVVGIYVYFNYYSASAREARANCNKLPDVSEVKQVMNEHFYVIKQIKKVGKNIKVEVGKPCSNDENRAVVQIMYHTEKEFEVINQLLNEDGNRSVPIRFYRRK</sequence>
<keyword evidence="1" id="KW-0812">Transmembrane</keyword>
<comment type="caution">
    <text evidence="2">The sequence shown here is derived from an EMBL/GenBank/DDBJ whole genome shotgun (WGS) entry which is preliminary data.</text>
</comment>
<protein>
    <submittedName>
        <fullName evidence="2">Uncharacterized protein</fullName>
    </submittedName>
</protein>
<dbReference type="PATRIC" id="fig|1196324.3.peg.3868"/>
<dbReference type="Proteomes" id="UP000004080">
    <property type="component" value="Unassembled WGS sequence"/>
</dbReference>